<comment type="catalytic activity">
    <reaction evidence="14">
        <text>a pyranoside + acceptor = a pyranosid-3,4-diulose + reduced acceptor.</text>
        <dbReference type="EC" id="1.1.99.29"/>
    </reaction>
</comment>
<evidence type="ECO:0000313" key="19">
    <source>
        <dbReference type="Proteomes" id="UP000559027"/>
    </source>
</evidence>
<reference evidence="18 19" key="1">
    <citation type="journal article" date="2020" name="ISME J.">
        <title>Uncovering the hidden diversity of litter-decomposition mechanisms in mushroom-forming fungi.</title>
        <authorList>
            <person name="Floudas D."/>
            <person name="Bentzer J."/>
            <person name="Ahren D."/>
            <person name="Johansson T."/>
            <person name="Persson P."/>
            <person name="Tunlid A."/>
        </authorList>
    </citation>
    <scope>NUCLEOTIDE SEQUENCE [LARGE SCALE GENOMIC DNA]</scope>
    <source>
        <strain evidence="18 19">CBS 146.42</strain>
    </source>
</reference>
<comment type="caution">
    <text evidence="18">The sequence shown here is derived from an EMBL/GenBank/DDBJ whole genome shotgun (WGS) entry which is preliminary data.</text>
</comment>
<keyword evidence="19" id="KW-1185">Reference proteome</keyword>
<dbReference type="PANTHER" id="PTHR11552">
    <property type="entry name" value="GLUCOSE-METHANOL-CHOLINE GMC OXIDOREDUCTASE"/>
    <property type="match status" value="1"/>
</dbReference>
<evidence type="ECO:0000256" key="14">
    <source>
        <dbReference type="ARBA" id="ARBA00034059"/>
    </source>
</evidence>
<feature type="binding site" evidence="16">
    <location>
        <position position="280"/>
    </location>
    <ligand>
        <name>FAD</name>
        <dbReference type="ChEBI" id="CHEBI:57692"/>
    </ligand>
</feature>
<comment type="catalytic activity">
    <reaction evidence="13">
        <text>a pyranoside + acceptor = a pyranosid-3-ulose + reduced acceptor.</text>
        <dbReference type="EC" id="1.1.99.29"/>
    </reaction>
</comment>
<evidence type="ECO:0000259" key="17">
    <source>
        <dbReference type="PROSITE" id="PS00624"/>
    </source>
</evidence>
<proteinExistence type="inferred from homology"/>
<dbReference type="GO" id="GO:0033718">
    <property type="term" value="F:pyranose dehydrogenase (acceptor) activity"/>
    <property type="evidence" value="ECO:0007669"/>
    <property type="project" value="UniProtKB-EC"/>
</dbReference>
<dbReference type="AlphaFoldDB" id="A0A8H5D4Y7"/>
<evidence type="ECO:0000256" key="4">
    <source>
        <dbReference type="ARBA" id="ARBA00011245"/>
    </source>
</evidence>
<dbReference type="Pfam" id="PF05199">
    <property type="entry name" value="GMC_oxred_C"/>
    <property type="match status" value="1"/>
</dbReference>
<evidence type="ECO:0000256" key="1">
    <source>
        <dbReference type="ARBA" id="ARBA00001974"/>
    </source>
</evidence>
<evidence type="ECO:0000256" key="12">
    <source>
        <dbReference type="ARBA" id="ARBA00034029"/>
    </source>
</evidence>
<gene>
    <name evidence="18" type="ORF">D9756_008077</name>
</gene>
<comment type="similarity">
    <text evidence="3">Belongs to the GMC oxidoreductase family.</text>
</comment>
<feature type="binding site" evidence="16">
    <location>
        <position position="132"/>
    </location>
    <ligand>
        <name>FAD</name>
        <dbReference type="ChEBI" id="CHEBI:57692"/>
    </ligand>
</feature>
<dbReference type="Gene3D" id="3.30.560.10">
    <property type="entry name" value="Glucose Oxidase, domain 3"/>
    <property type="match status" value="1"/>
</dbReference>
<comment type="cofactor">
    <cofactor evidence="1 16">
        <name>FAD</name>
        <dbReference type="ChEBI" id="CHEBI:57692"/>
    </cofactor>
</comment>
<evidence type="ECO:0000256" key="3">
    <source>
        <dbReference type="ARBA" id="ARBA00010790"/>
    </source>
</evidence>
<evidence type="ECO:0000256" key="10">
    <source>
        <dbReference type="ARBA" id="ARBA00033986"/>
    </source>
</evidence>
<keyword evidence="8 16" id="KW-0274">FAD</keyword>
<dbReference type="GO" id="GO:0050660">
    <property type="term" value="F:flavin adenine dinucleotide binding"/>
    <property type="evidence" value="ECO:0007669"/>
    <property type="project" value="InterPro"/>
</dbReference>
<keyword evidence="7" id="KW-0285">Flavoprotein</keyword>
<dbReference type="Pfam" id="PF00732">
    <property type="entry name" value="GMC_oxred_N"/>
    <property type="match status" value="1"/>
</dbReference>
<feature type="active site" description="Proton donor" evidence="15">
    <location>
        <position position="547"/>
    </location>
</feature>
<dbReference type="SUPFAM" id="SSF54373">
    <property type="entry name" value="FAD-linked reductases, C-terminal domain"/>
    <property type="match status" value="1"/>
</dbReference>
<protein>
    <recommendedName>
        <fullName evidence="5">pyranose dehydrogenase (acceptor)</fullName>
        <ecNumber evidence="5">1.1.99.29</ecNumber>
    </recommendedName>
</protein>
<evidence type="ECO:0000256" key="16">
    <source>
        <dbReference type="PIRSR" id="PIRSR000137-2"/>
    </source>
</evidence>
<dbReference type="EC" id="1.1.99.29" evidence="5"/>
<evidence type="ECO:0000256" key="2">
    <source>
        <dbReference type="ARBA" id="ARBA00004613"/>
    </source>
</evidence>
<dbReference type="InterPro" id="IPR012132">
    <property type="entry name" value="GMC_OxRdtase"/>
</dbReference>
<organism evidence="18 19">
    <name type="scientific">Leucocoprinus leucothites</name>
    <dbReference type="NCBI Taxonomy" id="201217"/>
    <lineage>
        <taxon>Eukaryota</taxon>
        <taxon>Fungi</taxon>
        <taxon>Dikarya</taxon>
        <taxon>Basidiomycota</taxon>
        <taxon>Agaricomycotina</taxon>
        <taxon>Agaricomycetes</taxon>
        <taxon>Agaricomycetidae</taxon>
        <taxon>Agaricales</taxon>
        <taxon>Agaricineae</taxon>
        <taxon>Agaricaceae</taxon>
        <taxon>Leucocoprinus</taxon>
    </lineage>
</organism>
<dbReference type="InterPro" id="IPR036188">
    <property type="entry name" value="FAD/NAD-bd_sf"/>
</dbReference>
<dbReference type="PIRSF" id="PIRSF000137">
    <property type="entry name" value="Alcohol_oxidase"/>
    <property type="match status" value="1"/>
</dbReference>
<evidence type="ECO:0000256" key="11">
    <source>
        <dbReference type="ARBA" id="ARBA00034010"/>
    </source>
</evidence>
<accession>A0A8H5D4Y7</accession>
<dbReference type="InterPro" id="IPR000172">
    <property type="entry name" value="GMC_OxRdtase_N"/>
</dbReference>
<evidence type="ECO:0000256" key="8">
    <source>
        <dbReference type="ARBA" id="ARBA00022827"/>
    </source>
</evidence>
<name>A0A8H5D4Y7_9AGAR</name>
<feature type="binding site" evidence="16">
    <location>
        <begin position="140"/>
        <end position="143"/>
    </location>
    <ligand>
        <name>FAD</name>
        <dbReference type="ChEBI" id="CHEBI:57692"/>
    </ligand>
</feature>
<dbReference type="GO" id="GO:0005576">
    <property type="term" value="C:extracellular region"/>
    <property type="evidence" value="ECO:0007669"/>
    <property type="project" value="UniProtKB-SubCell"/>
</dbReference>
<dbReference type="Proteomes" id="UP000559027">
    <property type="component" value="Unassembled WGS sequence"/>
</dbReference>
<dbReference type="OrthoDB" id="269227at2759"/>
<dbReference type="EMBL" id="JAACJO010000010">
    <property type="protein sequence ID" value="KAF5353229.1"/>
    <property type="molecule type" value="Genomic_DNA"/>
</dbReference>
<evidence type="ECO:0000313" key="18">
    <source>
        <dbReference type="EMBL" id="KAF5353229.1"/>
    </source>
</evidence>
<comment type="subunit">
    <text evidence="4">Monomer.</text>
</comment>
<dbReference type="SUPFAM" id="SSF51905">
    <property type="entry name" value="FAD/NAD(P)-binding domain"/>
    <property type="match status" value="1"/>
</dbReference>
<dbReference type="PANTHER" id="PTHR11552:SF147">
    <property type="entry name" value="CHOLINE DEHYDROGENASE, MITOCHONDRIAL"/>
    <property type="match status" value="1"/>
</dbReference>
<dbReference type="PROSITE" id="PS00624">
    <property type="entry name" value="GMC_OXRED_2"/>
    <property type="match status" value="1"/>
</dbReference>
<keyword evidence="6" id="KW-0964">Secreted</keyword>
<sequence length="611" mass="66727">MKSTPAPALLELSAKMHLARAFLFLFPVLTSRALAAIYDNPNLLPPDRTYDFVVVGAGIGGSVIANRLSENPNWNILVIEAGRSNEGFQDELIKIPFIAPKASPKTSFTWNYTTVPQAALNNRRIAFPEGYVLGGGSSINFMVYTRCSKYDYDAFAKMAGDDGWSWDKILPYAHKNEKHVPPNDGHNETGEYIPKLHGTHGPLLTSLPGFLTEIDDPVLAVTKQYREFPYNPDYNSGDPIGISWMHSTIGGPLRSSSATAYLMPAVRSRSNIDLLYNAQVTRLIQSGKVGTVPVFRGVEFAHSTRSTRHTVIARKEVILSAGSFGTPHILLLSGIGPKLELAKLNITTIVDNPHVGKNMLDHPIVPLQWTVNSNDTFDPIIRGGEVYDEALKEYYATGKGRLAANGVSNHMGFLRLPEGSPALANGDPSTGETSPHYEIAFANGFFTTTQPVPQSGSYMSIINVVVTSTSRGSITLASKDPFVLPIIDPKLLDTEYDKQTMIHSIRASQRFAASAPFRGYVTGNYTTLITDRDILDHVAQWATSIKHPFSTARADLDPKNGVVDGKLLVHKVRGLRIVDASVWPVIPAGHPLAPIYIMAERAADVIKAAWA</sequence>
<comment type="catalytic activity">
    <reaction evidence="10">
        <text>pyranose + acceptor = pyranos-2-ulose + reduced acceptor.</text>
        <dbReference type="EC" id="1.1.99.29"/>
    </reaction>
</comment>
<feature type="domain" description="Glucose-methanol-choline oxidoreductase N-terminal" evidence="17">
    <location>
        <begin position="322"/>
        <end position="336"/>
    </location>
</feature>
<dbReference type="InterPro" id="IPR007867">
    <property type="entry name" value="GMC_OxRtase_C"/>
</dbReference>
<comment type="catalytic activity">
    <reaction evidence="11">
        <text>pyranose + acceptor = pyranos-2,3-diulose + reduced acceptor.</text>
        <dbReference type="EC" id="1.1.99.29"/>
    </reaction>
</comment>
<evidence type="ECO:0000256" key="9">
    <source>
        <dbReference type="ARBA" id="ARBA00024699"/>
    </source>
</evidence>
<comment type="catalytic activity">
    <reaction evidence="12">
        <text>pyranose + acceptor = pyranos-3-ulose + reduced acceptor.</text>
        <dbReference type="EC" id="1.1.99.29"/>
    </reaction>
</comment>
<comment type="subcellular location">
    <subcellularLocation>
        <location evidence="2">Secreted</location>
    </subcellularLocation>
</comment>
<evidence type="ECO:0000256" key="5">
    <source>
        <dbReference type="ARBA" id="ARBA00013177"/>
    </source>
</evidence>
<evidence type="ECO:0000256" key="6">
    <source>
        <dbReference type="ARBA" id="ARBA00022525"/>
    </source>
</evidence>
<dbReference type="Gene3D" id="3.50.50.60">
    <property type="entry name" value="FAD/NAD(P)-binding domain"/>
    <property type="match status" value="1"/>
</dbReference>
<evidence type="ECO:0000256" key="15">
    <source>
        <dbReference type="PIRSR" id="PIRSR000137-1"/>
    </source>
</evidence>
<comment type="function">
    <text evidence="9">Catalyzes the single-oxidation or sequential double oxidation reaction of carbohydrates primarily at carbon-2 and/or carbon-3 with the concomitant reduction of the flavin. The enzyme exhibits a broad sugar substrate specificity, oxidizing different aldopyranoses to the corresponding C-1, C-2, C-3 or C-1,2, C-2,3 and C-3,4 (di)dehydro sugars with substrate-specific regioselectivity. Accepts only a narrow range of electron acceptors such as substituted benzoquinones and complexed metal ions and reacts extremely slowly with O(2) as acceptor. May play a role in the natural recycling of plant matter by oxidizing all major monosaccharides in lignocellulose and by reducing quinone compounds or reactive radical species generated during lignin depolymerization.</text>
</comment>
<evidence type="ECO:0000256" key="7">
    <source>
        <dbReference type="ARBA" id="ARBA00022630"/>
    </source>
</evidence>
<evidence type="ECO:0000256" key="13">
    <source>
        <dbReference type="ARBA" id="ARBA00034050"/>
    </source>
</evidence>
<feature type="active site" description="Proton acceptor" evidence="15">
    <location>
        <position position="590"/>
    </location>
</feature>